<evidence type="ECO:0000313" key="2">
    <source>
        <dbReference type="EMBL" id="GHJ85605.1"/>
    </source>
</evidence>
<sequence>MISNAFMPLSRKESDMMLPTAATYYPNLATLDSNSKGGLLDWIRYPARRKHLFRIMVFCGLVGCWIYIRQHGASDTQEMQGWDIPNLTVGKAEVSVPKNDPQHSPISVTVPTSKTANNLIKGLVPLEKNSANLTIHSVLGEEAENAYVYGSRTLEDYYNSLSTFVDLATPQYLRSKLRNSLKRYTDNRHPRLFLREGPDRLPGLGEEAGTRNIWQTDANSEHEESEPVASWKNNDEGWQWKLLNDADASRYVATTLDGSRLKNVWDLLPSGILHSDMLRYLLLLLEGGIYSDTDTKRLKPISNWSNKARLWHEGRGWLYGNSTGLDLEPMEGVEVDDLASPSVVVGIEADVGDRQDWHDWWPRPVQIVQWTISSTPYHPIALDVIRHITHQTAEALEWQQQRPRRIKTLLQAGEIDEAERLKQATILSEPKAGGPVGVMNWTGPGVWTDAVLRYLRVKFGVQWTDLKDLQEPLRVGEVLILPVTGFSPGVGLFGAKSPFDEDAMVEHLFAGSWKGS</sequence>
<dbReference type="InterPro" id="IPR007577">
    <property type="entry name" value="GlycoTrfase_DXD_sugar-bd_CS"/>
</dbReference>
<evidence type="ECO:0008006" key="4">
    <source>
        <dbReference type="Google" id="ProtNLM"/>
    </source>
</evidence>
<protein>
    <recommendedName>
        <fullName evidence="4">Alpha-1,6-mannosyltransferase</fullName>
    </recommendedName>
</protein>
<dbReference type="Gene3D" id="3.90.550.20">
    <property type="match status" value="1"/>
</dbReference>
<dbReference type="SUPFAM" id="SSF53448">
    <property type="entry name" value="Nucleotide-diphospho-sugar transferases"/>
    <property type="match status" value="1"/>
</dbReference>
<dbReference type="PANTHER" id="PTHR31834">
    <property type="entry name" value="INITIATION-SPECIFIC ALPHA-1,6-MANNOSYLTRANSFERASE"/>
    <property type="match status" value="1"/>
</dbReference>
<dbReference type="InterPro" id="IPR039367">
    <property type="entry name" value="Och1-like"/>
</dbReference>
<dbReference type="PANTHER" id="PTHR31834:SF1">
    <property type="entry name" value="INITIATION-SPECIFIC ALPHA-1,6-MANNOSYLTRANSFERASE"/>
    <property type="match status" value="1"/>
</dbReference>
<comment type="caution">
    <text evidence="2">The sequence shown here is derived from an EMBL/GenBank/DDBJ whole genome shotgun (WGS) entry which is preliminary data.</text>
</comment>
<dbReference type="Pfam" id="PF04488">
    <property type="entry name" value="Gly_transf_sug"/>
    <property type="match status" value="1"/>
</dbReference>
<dbReference type="OrthoDB" id="409543at2759"/>
<organism evidence="2 3">
    <name type="scientific">Naganishia liquefaciens</name>
    <dbReference type="NCBI Taxonomy" id="104408"/>
    <lineage>
        <taxon>Eukaryota</taxon>
        <taxon>Fungi</taxon>
        <taxon>Dikarya</taxon>
        <taxon>Basidiomycota</taxon>
        <taxon>Agaricomycotina</taxon>
        <taxon>Tremellomycetes</taxon>
        <taxon>Filobasidiales</taxon>
        <taxon>Filobasidiaceae</taxon>
        <taxon>Naganishia</taxon>
    </lineage>
</organism>
<evidence type="ECO:0000313" key="3">
    <source>
        <dbReference type="Proteomes" id="UP000620104"/>
    </source>
</evidence>
<dbReference type="InterPro" id="IPR029044">
    <property type="entry name" value="Nucleotide-diphossugar_trans"/>
</dbReference>
<dbReference type="GO" id="GO:0000136">
    <property type="term" value="C:mannan polymerase complex"/>
    <property type="evidence" value="ECO:0007669"/>
    <property type="project" value="TreeGrafter"/>
</dbReference>
<accession>A0A8H3TS39</accession>
<dbReference type="EMBL" id="BLZA01000013">
    <property type="protein sequence ID" value="GHJ85605.1"/>
    <property type="molecule type" value="Genomic_DNA"/>
</dbReference>
<dbReference type="GO" id="GO:0000009">
    <property type="term" value="F:alpha-1,6-mannosyltransferase activity"/>
    <property type="evidence" value="ECO:0007669"/>
    <property type="project" value="InterPro"/>
</dbReference>
<keyword evidence="3" id="KW-1185">Reference proteome</keyword>
<name>A0A8H3TS39_9TREE</name>
<dbReference type="AlphaFoldDB" id="A0A8H3TS39"/>
<evidence type="ECO:0000256" key="1">
    <source>
        <dbReference type="ARBA" id="ARBA00009003"/>
    </source>
</evidence>
<comment type="similarity">
    <text evidence="1">Belongs to the glycosyltransferase 32 family.</text>
</comment>
<reference evidence="2" key="1">
    <citation type="submission" date="2020-07" db="EMBL/GenBank/DDBJ databases">
        <title>Draft Genome Sequence of a Deep-Sea Yeast, Naganishia (Cryptococcus) liquefaciens strain N6.</title>
        <authorList>
            <person name="Han Y.W."/>
            <person name="Kajitani R."/>
            <person name="Morimoto H."/>
            <person name="Parhat M."/>
            <person name="Tsubouchi H."/>
            <person name="Bakenova O."/>
            <person name="Ogata M."/>
            <person name="Argunhan B."/>
            <person name="Aoki R."/>
            <person name="Kajiwara S."/>
            <person name="Itoh T."/>
            <person name="Iwasaki H."/>
        </authorList>
    </citation>
    <scope>NUCLEOTIDE SEQUENCE</scope>
    <source>
        <strain evidence="2">N6</strain>
    </source>
</reference>
<dbReference type="Proteomes" id="UP000620104">
    <property type="component" value="Unassembled WGS sequence"/>
</dbReference>
<gene>
    <name evidence="2" type="ORF">NliqN6_2007</name>
</gene>
<proteinExistence type="inferred from homology"/>
<dbReference type="GO" id="GO:0006487">
    <property type="term" value="P:protein N-linked glycosylation"/>
    <property type="evidence" value="ECO:0007669"/>
    <property type="project" value="TreeGrafter"/>
</dbReference>